<evidence type="ECO:0000313" key="2">
    <source>
        <dbReference type="Proteomes" id="UP000224634"/>
    </source>
</evidence>
<dbReference type="AlphaFoldDB" id="A0A2B7XDA8"/>
<organism evidence="1 2">
    <name type="scientific">Polytolypa hystricis (strain UAMH7299)</name>
    <dbReference type="NCBI Taxonomy" id="1447883"/>
    <lineage>
        <taxon>Eukaryota</taxon>
        <taxon>Fungi</taxon>
        <taxon>Dikarya</taxon>
        <taxon>Ascomycota</taxon>
        <taxon>Pezizomycotina</taxon>
        <taxon>Eurotiomycetes</taxon>
        <taxon>Eurotiomycetidae</taxon>
        <taxon>Onygenales</taxon>
        <taxon>Onygenales incertae sedis</taxon>
        <taxon>Polytolypa</taxon>
    </lineage>
</organism>
<evidence type="ECO:0000313" key="1">
    <source>
        <dbReference type="EMBL" id="PGH09634.1"/>
    </source>
</evidence>
<dbReference type="EMBL" id="PDNA01000152">
    <property type="protein sequence ID" value="PGH09634.1"/>
    <property type="molecule type" value="Genomic_DNA"/>
</dbReference>
<dbReference type="STRING" id="1447883.A0A2B7XDA8"/>
<accession>A0A2B7XDA8</accession>
<comment type="caution">
    <text evidence="1">The sequence shown here is derived from an EMBL/GenBank/DDBJ whole genome shotgun (WGS) entry which is preliminary data.</text>
</comment>
<dbReference type="Proteomes" id="UP000224634">
    <property type="component" value="Unassembled WGS sequence"/>
</dbReference>
<protein>
    <submittedName>
        <fullName evidence="1">Uncharacterized protein</fullName>
    </submittedName>
</protein>
<dbReference type="OrthoDB" id="5424209at2759"/>
<gene>
    <name evidence="1" type="ORF">AJ80_07663</name>
</gene>
<reference evidence="1 2" key="1">
    <citation type="submission" date="2017-10" db="EMBL/GenBank/DDBJ databases">
        <title>Comparative genomics in systemic dimorphic fungi from Ajellomycetaceae.</title>
        <authorList>
            <person name="Munoz J.F."/>
            <person name="Mcewen J.G."/>
            <person name="Clay O.K."/>
            <person name="Cuomo C.A."/>
        </authorList>
    </citation>
    <scope>NUCLEOTIDE SEQUENCE [LARGE SCALE GENOMIC DNA]</scope>
    <source>
        <strain evidence="1 2">UAMH7299</strain>
    </source>
</reference>
<name>A0A2B7XDA8_POLH7</name>
<proteinExistence type="predicted"/>
<sequence>MVGVGRQNALSDESVPGVNPTIEEWVARKDKFRVMSEGLPMPPFAVEKRYIRCLHPKHDEKNARNVLVVCTLSTDTRSWLSAARAVSRLLESHKVDEVAGKVQVEIRNTNELYADVSRVLPNNPTLIDALTSIRGDIFKIASEQMRDVVTSITFHMRVNWQHKHNDDVPGKPTVIVYCKPGSTCNFDKVEEEMLKTLDKIPPELEIHLEFLRGEIKLLAGYGEPIPEYLREITPKPRNGASIGVEGRTDEAGTLGGWLILNLPKERREICCALTCYHVVRSVDKTIRDYTDTHGVSLDDHGSHVVIEYPAAQDARYTMRTLGSLMSNPAIGRVVLASGYSVRDNSRMDWALIESPSTFTVNRPTPAENLDTKFIMEDTTCYNLTTDSKVREFGRVHLGDWVLKTERTIKTTSGDINALPRINVNWPSGLVTDEIEILSHSGTLQHQGIRDRW</sequence>
<keyword evidence="2" id="KW-1185">Reference proteome</keyword>